<evidence type="ECO:0000256" key="4">
    <source>
        <dbReference type="ARBA" id="ARBA00022737"/>
    </source>
</evidence>
<keyword evidence="5" id="KW-0227">DNA damage</keyword>
<keyword evidence="15" id="KW-1185">Reference proteome</keyword>
<organism evidence="14 15">
    <name type="scientific">Calidris pygmaea</name>
    <name type="common">Spoon-billed sandpiper</name>
    <dbReference type="NCBI Taxonomy" id="425635"/>
    <lineage>
        <taxon>Eukaryota</taxon>
        <taxon>Metazoa</taxon>
        <taxon>Chordata</taxon>
        <taxon>Craniata</taxon>
        <taxon>Vertebrata</taxon>
        <taxon>Euteleostomi</taxon>
        <taxon>Archelosauria</taxon>
        <taxon>Archosauria</taxon>
        <taxon>Dinosauria</taxon>
        <taxon>Saurischia</taxon>
        <taxon>Theropoda</taxon>
        <taxon>Coelurosauria</taxon>
        <taxon>Aves</taxon>
        <taxon>Neognathae</taxon>
        <taxon>Neoaves</taxon>
        <taxon>Charadriiformes</taxon>
        <taxon>Scolopacidae</taxon>
        <taxon>Calidris</taxon>
    </lineage>
</organism>
<dbReference type="Ensembl" id="ENSCPGT00000023771.1">
    <property type="protein sequence ID" value="ENSCPGP00000021713.1"/>
    <property type="gene ID" value="ENSCPGG00000015093.1"/>
</dbReference>
<dbReference type="Pfam" id="PF18282">
    <property type="entry name" value="RAP80_UIM"/>
    <property type="match status" value="1"/>
</dbReference>
<evidence type="ECO:0000313" key="15">
    <source>
        <dbReference type="Proteomes" id="UP000694419"/>
    </source>
</evidence>
<dbReference type="SMART" id="SM00726">
    <property type="entry name" value="UIM"/>
    <property type="match status" value="2"/>
</dbReference>
<keyword evidence="7" id="KW-0234">DNA repair</keyword>
<dbReference type="GO" id="GO:0042393">
    <property type="term" value="F:histone binding"/>
    <property type="evidence" value="ECO:0007669"/>
    <property type="project" value="TreeGrafter"/>
</dbReference>
<comment type="subcellular location">
    <subcellularLocation>
        <location evidence="1">Nucleus</location>
    </subcellularLocation>
</comment>
<feature type="region of interest" description="Disordered" evidence="12">
    <location>
        <begin position="457"/>
        <end position="479"/>
    </location>
</feature>
<dbReference type="GO" id="GO:0045739">
    <property type="term" value="P:positive regulation of DNA repair"/>
    <property type="evidence" value="ECO:0007669"/>
    <property type="project" value="TreeGrafter"/>
</dbReference>
<dbReference type="InterPro" id="IPR038868">
    <property type="entry name" value="RAP80"/>
</dbReference>
<dbReference type="InterPro" id="IPR003903">
    <property type="entry name" value="UIM_dom"/>
</dbReference>
<dbReference type="PANTHER" id="PTHR15932:SF2">
    <property type="entry name" value="BRCA1-A COMPLEX SUBUNIT RAP80"/>
    <property type="match status" value="1"/>
</dbReference>
<keyword evidence="11" id="KW-0175">Coiled coil</keyword>
<dbReference type="InterPro" id="IPR040714">
    <property type="entry name" value="RAP80_UIM"/>
</dbReference>
<keyword evidence="8" id="KW-0539">Nucleus</keyword>
<feature type="region of interest" description="Disordered" evidence="12">
    <location>
        <begin position="107"/>
        <end position="164"/>
    </location>
</feature>
<evidence type="ECO:0000256" key="7">
    <source>
        <dbReference type="ARBA" id="ARBA00023204"/>
    </source>
</evidence>
<dbReference type="GO" id="GO:0070530">
    <property type="term" value="F:K63-linked polyubiquitin modification-dependent protein binding"/>
    <property type="evidence" value="ECO:0007669"/>
    <property type="project" value="InterPro"/>
</dbReference>
<evidence type="ECO:0000256" key="3">
    <source>
        <dbReference type="ARBA" id="ARBA00021660"/>
    </source>
</evidence>
<evidence type="ECO:0000256" key="9">
    <source>
        <dbReference type="ARBA" id="ARBA00029973"/>
    </source>
</evidence>
<feature type="compositionally biased region" description="Basic and acidic residues" evidence="12">
    <location>
        <begin position="316"/>
        <end position="333"/>
    </location>
</feature>
<comment type="similarity">
    <text evidence="2">Belongs to the RAP80 family.</text>
</comment>
<feature type="coiled-coil region" evidence="11">
    <location>
        <begin position="75"/>
        <end position="102"/>
    </location>
</feature>
<evidence type="ECO:0000259" key="13">
    <source>
        <dbReference type="Pfam" id="PF18282"/>
    </source>
</evidence>
<dbReference type="Proteomes" id="UP000694419">
    <property type="component" value="Unplaced"/>
</dbReference>
<reference evidence="14" key="2">
    <citation type="submission" date="2025-09" db="UniProtKB">
        <authorList>
            <consortium name="Ensembl"/>
        </authorList>
    </citation>
    <scope>IDENTIFICATION</scope>
</reference>
<name>A0A8C3PR92_9CHAR</name>
<evidence type="ECO:0000256" key="1">
    <source>
        <dbReference type="ARBA" id="ARBA00004123"/>
    </source>
</evidence>
<evidence type="ECO:0000256" key="11">
    <source>
        <dbReference type="SAM" id="Coils"/>
    </source>
</evidence>
<sequence length="625" mass="68789">MRWRVQDSAWRRERVLKEICQFLSSEKMYFSAPESAVELFFKLHSILQALYILSVVKSAGLSLKMTEEEQFALALKMSEQEARQVNCQEEEEEELLRKAIAESLSVTLGARGQSQPSEKEGPWRLTPRRLFTSPSSSSEATGHEPKEQSLPCTGHSAGEASAGSSPVLWKSWAVEQCGSPRRSGGGAGTKHTSHTSELSPLNAAEEKHKQEEARDTVHYYWGIPFCPKGVDPNQYTKVILCQLEVYQKSLKQAQRQLLHKKEFGNPVVPSSSSSQNELGKGEEISRENGVADDTEDGDPDMQKESESMTWLRSSKRREAESPGHSMEEEKNSTSDDEPTTSYCQVRAGVCCHTYWIGDLYYIYILNSISVLAPLGSKRSPDAATENSTEEEISVCPGKRHFRAGGDEGAGRTVSECSPVAADRVSCPLCDQGFPATEIELHAMYCNGIVGEAAAEDSPVLTRRQREARSKAASGESGPTSLDIDKCEKCYLCKSLVPLLQYQRHVDSCLQAARQAQGTRRLRSTKVRGNPADHLLCFALGLGLGWQQEQFSLVDGMNRPGVGLAGGPAADSPSSLRHLPFNISPAEPGVSFSEAPEPVVDLEPHAALRLGSQQQTKGCRRRRRKV</sequence>
<dbReference type="GO" id="GO:0006325">
    <property type="term" value="P:chromatin organization"/>
    <property type="evidence" value="ECO:0007669"/>
    <property type="project" value="UniProtKB-KW"/>
</dbReference>
<dbReference type="CDD" id="cd20912">
    <property type="entry name" value="AIR_RAP80-like"/>
    <property type="match status" value="1"/>
</dbReference>
<reference evidence="14" key="1">
    <citation type="submission" date="2025-08" db="UniProtKB">
        <authorList>
            <consortium name="Ensembl"/>
        </authorList>
    </citation>
    <scope>IDENTIFICATION</scope>
</reference>
<dbReference type="PANTHER" id="PTHR15932">
    <property type="entry name" value="UBIQUITIN INTERACTION MOTIF-CONTAINING PROTEIN 1"/>
    <property type="match status" value="1"/>
</dbReference>
<keyword evidence="4" id="KW-0677">Repeat</keyword>
<feature type="region of interest" description="Disordered" evidence="12">
    <location>
        <begin position="263"/>
        <end position="339"/>
    </location>
</feature>
<protein>
    <recommendedName>
        <fullName evidence="3">BRCA1-A complex subunit RAP80</fullName>
    </recommendedName>
    <alternativeName>
        <fullName evidence="10">Receptor-associated protein 80</fullName>
    </alternativeName>
    <alternativeName>
        <fullName evidence="9">Ubiquitin interaction motif-containing protein 1</fullName>
    </alternativeName>
</protein>
<evidence type="ECO:0000256" key="12">
    <source>
        <dbReference type="SAM" id="MobiDB-lite"/>
    </source>
</evidence>
<proteinExistence type="inferred from homology"/>
<dbReference type="PROSITE" id="PS50330">
    <property type="entry name" value="UIM"/>
    <property type="match status" value="1"/>
</dbReference>
<evidence type="ECO:0000313" key="14">
    <source>
        <dbReference type="Ensembl" id="ENSCPGP00000021713.1"/>
    </source>
</evidence>
<evidence type="ECO:0000256" key="8">
    <source>
        <dbReference type="ARBA" id="ARBA00023242"/>
    </source>
</evidence>
<dbReference type="AlphaFoldDB" id="A0A8C3PR92"/>
<dbReference type="GO" id="GO:0006302">
    <property type="term" value="P:double-strand break repair"/>
    <property type="evidence" value="ECO:0007669"/>
    <property type="project" value="InterPro"/>
</dbReference>
<feature type="region of interest" description="Disordered" evidence="12">
    <location>
        <begin position="605"/>
        <end position="625"/>
    </location>
</feature>
<evidence type="ECO:0000256" key="10">
    <source>
        <dbReference type="ARBA" id="ARBA00031558"/>
    </source>
</evidence>
<evidence type="ECO:0000256" key="5">
    <source>
        <dbReference type="ARBA" id="ARBA00022763"/>
    </source>
</evidence>
<feature type="region of interest" description="Disordered" evidence="12">
    <location>
        <begin position="179"/>
        <end position="210"/>
    </location>
</feature>
<dbReference type="Gene3D" id="6.10.250.1800">
    <property type="match status" value="1"/>
</dbReference>
<evidence type="ECO:0000256" key="6">
    <source>
        <dbReference type="ARBA" id="ARBA00022853"/>
    </source>
</evidence>
<feature type="domain" description="RAP80 N-terminal" evidence="13">
    <location>
        <begin position="64"/>
        <end position="105"/>
    </location>
</feature>
<feature type="compositionally biased region" description="Low complexity" evidence="12">
    <location>
        <begin position="154"/>
        <end position="164"/>
    </location>
</feature>
<keyword evidence="6" id="KW-0156">Chromatin regulator</keyword>
<dbReference type="GO" id="GO:0070531">
    <property type="term" value="C:BRCA1-A complex"/>
    <property type="evidence" value="ECO:0007669"/>
    <property type="project" value="InterPro"/>
</dbReference>
<feature type="compositionally biased region" description="Acidic residues" evidence="12">
    <location>
        <begin position="290"/>
        <end position="299"/>
    </location>
</feature>
<evidence type="ECO:0000256" key="2">
    <source>
        <dbReference type="ARBA" id="ARBA00006465"/>
    </source>
</evidence>
<accession>A0A8C3PR92</accession>